<evidence type="ECO:0000313" key="2">
    <source>
        <dbReference type="EMBL" id="KAA0038935.1"/>
    </source>
</evidence>
<dbReference type="Proteomes" id="UP000321393">
    <property type="component" value="Unassembled WGS sequence"/>
</dbReference>
<dbReference type="PANTHER" id="PTHR11439:SF517">
    <property type="entry name" value="CYSTEINE-RICH RLK (RECEPTOR-LIKE PROTEIN KINASE) 8"/>
    <property type="match status" value="1"/>
</dbReference>
<sequence length="442" mass="50405">MCGDKKAFFELDESFRNTVKFGDNSIALVLEKVQQATSRSFSNRKVMESKETIGVSAFRFDKSEAFIAFRSFKVQVEKEIGSSIKVLCTDRGREYISREFETFFENNGIKRQLNAAYTPQQNGVSVNWSIHILNRSPTLAVQNMIPEEAWSGWRLKVAERQVSTNFDGIDDDESQKPTKRDQLGSIDGPVNPPSFSTTSDNEERPQRTKRKPAWMTDYEVSNGNCNPVSTSMEVGLKLVRDPEGRKIDNTLYKQIVGSLMYLTATRPDIMHVVSIISRYMEFPTEKHLLAAKRIFRYLKSISGYVFMMSSATISWCSKKQSIVTLSTTEAEFVAAKVCTCQAIWLRKILEELYFKQEGATKVYCDNSSAIKLSKNPVLHGRSKHIDVKFHFLRDLTRDGVIELYYCKSEDQIADIMTKPLKLPAFQKLWKLLGVCAINKSLN</sequence>
<evidence type="ECO:0000256" key="1">
    <source>
        <dbReference type="SAM" id="MobiDB-lite"/>
    </source>
</evidence>
<dbReference type="GO" id="GO:0003676">
    <property type="term" value="F:nucleic acid binding"/>
    <property type="evidence" value="ECO:0007669"/>
    <property type="project" value="InterPro"/>
</dbReference>
<dbReference type="AlphaFoldDB" id="A0A5A7TC17"/>
<reference evidence="2 3" key="1">
    <citation type="submission" date="2019-08" db="EMBL/GenBank/DDBJ databases">
        <title>Draft genome sequences of two oriental melons (Cucumis melo L. var makuwa).</title>
        <authorList>
            <person name="Kwon S.-Y."/>
        </authorList>
    </citation>
    <scope>NUCLEOTIDE SEQUENCE [LARGE SCALE GENOMIC DNA]</scope>
    <source>
        <strain evidence="3">cv. SW 3</strain>
        <tissue evidence="2">Leaf</tissue>
    </source>
</reference>
<name>A0A5A7TC17_CUCMM</name>
<accession>A0A5A7TC17</accession>
<dbReference type="PANTHER" id="PTHR11439">
    <property type="entry name" value="GAG-POL-RELATED RETROTRANSPOSON"/>
    <property type="match status" value="1"/>
</dbReference>
<gene>
    <name evidence="2" type="ORF">E6C27_scaffold84G00060</name>
</gene>
<dbReference type="InterPro" id="IPR036397">
    <property type="entry name" value="RNaseH_sf"/>
</dbReference>
<proteinExistence type="predicted"/>
<dbReference type="OrthoDB" id="418237at2759"/>
<comment type="caution">
    <text evidence="2">The sequence shown here is derived from an EMBL/GenBank/DDBJ whole genome shotgun (WGS) entry which is preliminary data.</text>
</comment>
<dbReference type="Gene3D" id="3.30.420.10">
    <property type="entry name" value="Ribonuclease H-like superfamily/Ribonuclease H"/>
    <property type="match status" value="1"/>
</dbReference>
<feature type="region of interest" description="Disordered" evidence="1">
    <location>
        <begin position="165"/>
        <end position="216"/>
    </location>
</feature>
<evidence type="ECO:0000313" key="3">
    <source>
        <dbReference type="Proteomes" id="UP000321393"/>
    </source>
</evidence>
<organism evidence="2 3">
    <name type="scientific">Cucumis melo var. makuwa</name>
    <name type="common">Oriental melon</name>
    <dbReference type="NCBI Taxonomy" id="1194695"/>
    <lineage>
        <taxon>Eukaryota</taxon>
        <taxon>Viridiplantae</taxon>
        <taxon>Streptophyta</taxon>
        <taxon>Embryophyta</taxon>
        <taxon>Tracheophyta</taxon>
        <taxon>Spermatophyta</taxon>
        <taxon>Magnoliopsida</taxon>
        <taxon>eudicotyledons</taxon>
        <taxon>Gunneridae</taxon>
        <taxon>Pentapetalae</taxon>
        <taxon>rosids</taxon>
        <taxon>fabids</taxon>
        <taxon>Cucurbitales</taxon>
        <taxon>Cucurbitaceae</taxon>
        <taxon>Benincaseae</taxon>
        <taxon>Cucumis</taxon>
    </lineage>
</organism>
<dbReference type="EMBL" id="SSTE01018486">
    <property type="protein sequence ID" value="KAA0038935.1"/>
    <property type="molecule type" value="Genomic_DNA"/>
</dbReference>
<dbReference type="CDD" id="cd09272">
    <property type="entry name" value="RNase_HI_RT_Ty1"/>
    <property type="match status" value="1"/>
</dbReference>
<protein>
    <submittedName>
        <fullName evidence="2">Integrase, catalytic core</fullName>
    </submittedName>
</protein>
<dbReference type="InterPro" id="IPR012337">
    <property type="entry name" value="RNaseH-like_sf"/>
</dbReference>
<dbReference type="SUPFAM" id="SSF53098">
    <property type="entry name" value="Ribonuclease H-like"/>
    <property type="match status" value="1"/>
</dbReference>